<dbReference type="WBParaSite" id="JU765_v2.g14027.t1">
    <property type="protein sequence ID" value="JU765_v2.g14027.t1"/>
    <property type="gene ID" value="JU765_v2.g14027"/>
</dbReference>
<proteinExistence type="predicted"/>
<dbReference type="Proteomes" id="UP000887576">
    <property type="component" value="Unplaced"/>
</dbReference>
<name>A0AC34Q8A9_9BILA</name>
<evidence type="ECO:0000313" key="1">
    <source>
        <dbReference type="Proteomes" id="UP000887576"/>
    </source>
</evidence>
<sequence>MDSKEEPFYNVIVKTETYPAETREGRRNPIAERRIVKVQTIRGRNSKPITGTFSQVRLRKNGLYDILQVPKNATADDLKRAYRRAVLRTHPDKNPTSADKDELNERFKEVVAAYKILSNPSKRKIYDKYGLDGVKFQEESQCSSSTLWFMFSPAGRVISGVVLVATCFFCCFCCFKCFCNCFCNCCCNHCGKDETMDETFEYNFSTHNFQSNESHCGHENPGMPGFFHSFGPQNKNKEETPIPMAGNFTSKTIHSQTSTPTSSSD</sequence>
<organism evidence="1 2">
    <name type="scientific">Panagrolaimus sp. JU765</name>
    <dbReference type="NCBI Taxonomy" id="591449"/>
    <lineage>
        <taxon>Eukaryota</taxon>
        <taxon>Metazoa</taxon>
        <taxon>Ecdysozoa</taxon>
        <taxon>Nematoda</taxon>
        <taxon>Chromadorea</taxon>
        <taxon>Rhabditida</taxon>
        <taxon>Tylenchina</taxon>
        <taxon>Panagrolaimomorpha</taxon>
        <taxon>Panagrolaimoidea</taxon>
        <taxon>Panagrolaimidae</taxon>
        <taxon>Panagrolaimus</taxon>
    </lineage>
</organism>
<evidence type="ECO:0000313" key="2">
    <source>
        <dbReference type="WBParaSite" id="JU765_v2.g14027.t1"/>
    </source>
</evidence>
<accession>A0AC34Q8A9</accession>
<reference evidence="2" key="1">
    <citation type="submission" date="2022-11" db="UniProtKB">
        <authorList>
            <consortium name="WormBaseParasite"/>
        </authorList>
    </citation>
    <scope>IDENTIFICATION</scope>
</reference>
<protein>
    <submittedName>
        <fullName evidence="2">J domain-containing protein</fullName>
    </submittedName>
</protein>